<dbReference type="PATRIC" id="fig|402612.5.peg.2463"/>
<dbReference type="EnsemblBacteria" id="CAL44461">
    <property type="protein sequence ID" value="CAL44461"/>
    <property type="gene ID" value="FP2407"/>
</dbReference>
<dbReference type="Gene3D" id="2.40.160.60">
    <property type="entry name" value="Outer membrane protein transport protein (OMPP1/FadL/TodX)"/>
    <property type="match status" value="1"/>
</dbReference>
<evidence type="ECO:0008006" key="3">
    <source>
        <dbReference type="Google" id="ProtNLM"/>
    </source>
</evidence>
<keyword evidence="2" id="KW-1185">Reference proteome</keyword>
<dbReference type="HOGENOM" id="CLU_125390_0_0_10"/>
<protein>
    <recommendedName>
        <fullName evidence="3">Alpha-ketoglutarate decarboxylase</fullName>
    </recommendedName>
</protein>
<dbReference type="eggNOG" id="ENOG5030398">
    <property type="taxonomic scope" value="Bacteria"/>
</dbReference>
<organism evidence="1 2">
    <name type="scientific">Flavobacterium psychrophilum (strain ATCC 49511 / DSM 21280 / CIP 103535 / JIP02/86)</name>
    <dbReference type="NCBI Taxonomy" id="402612"/>
    <lineage>
        <taxon>Bacteria</taxon>
        <taxon>Pseudomonadati</taxon>
        <taxon>Bacteroidota</taxon>
        <taxon>Flavobacteriia</taxon>
        <taxon>Flavobacteriales</taxon>
        <taxon>Flavobacteriaceae</taxon>
        <taxon>Flavobacterium</taxon>
    </lineage>
</organism>
<dbReference type="OrthoDB" id="1160493at2"/>
<dbReference type="Proteomes" id="UP000006394">
    <property type="component" value="Chromosome"/>
</dbReference>
<dbReference type="AlphaFoldDB" id="A6H287"/>
<sequence>MVNNLDIYLMILKRLKKVSKKQLLLVVFSVSLSGFSQDFNNVRSKSEFWKKVQIGGGLGLNVGGGFTNIAIAPSAIYNINDYFSLGVGLQGSYVSVKSNYDSFIYGGSLIGLIHPIEQIQLSVELEELRVNTTFESSFRVPSRDFWNTGLFLGAGYRANNVTIGARYNVLYHANDNVYNDAFMPFIRFYF</sequence>
<dbReference type="EMBL" id="AM398681">
    <property type="protein sequence ID" value="CAL44461.1"/>
    <property type="molecule type" value="Genomic_DNA"/>
</dbReference>
<proteinExistence type="predicted"/>
<evidence type="ECO:0000313" key="2">
    <source>
        <dbReference type="Proteomes" id="UP000006394"/>
    </source>
</evidence>
<dbReference type="STRING" id="402612.FP2407"/>
<dbReference type="SUPFAM" id="SSF56935">
    <property type="entry name" value="Porins"/>
    <property type="match status" value="1"/>
</dbReference>
<dbReference type="KEGG" id="fps:FP2407"/>
<accession>A6H287</accession>
<reference evidence="1 2" key="1">
    <citation type="journal article" date="2007" name="Nat. Biotechnol.">
        <title>Complete genome sequence of the fish pathogen Flavobacterium psychrophilum.</title>
        <authorList>
            <person name="Duchaud E."/>
            <person name="Boussaha M."/>
            <person name="Loux V."/>
            <person name="Bernardet J.F."/>
            <person name="Michel C."/>
            <person name="Kerouault B."/>
            <person name="Mondot S."/>
            <person name="Nicolas P."/>
            <person name="Bossy R."/>
            <person name="Caron C."/>
            <person name="Bessieres P."/>
            <person name="Gibrat J.F."/>
            <person name="Claverol S."/>
            <person name="Dumetz F."/>
            <person name="Le Henaff M."/>
            <person name="Benmansour A."/>
        </authorList>
    </citation>
    <scope>NUCLEOTIDE SEQUENCE [LARGE SCALE GENOMIC DNA]</scope>
    <source>
        <strain evidence="2">ATCC 49511 / DSM 21280 / CIP 103535 / JIP02/86</strain>
    </source>
</reference>
<evidence type="ECO:0000313" key="1">
    <source>
        <dbReference type="EMBL" id="CAL44461.1"/>
    </source>
</evidence>
<name>A6H287_FLAPJ</name>
<gene>
    <name evidence="1" type="ordered locus">FP2407</name>
</gene>